<dbReference type="Proteomes" id="UP000006230">
    <property type="component" value="Unassembled WGS sequence"/>
</dbReference>
<feature type="region of interest" description="Disordered" evidence="1">
    <location>
        <begin position="66"/>
        <end position="97"/>
    </location>
</feature>
<evidence type="ECO:0000313" key="2">
    <source>
        <dbReference type="EMBL" id="EAU44879.1"/>
    </source>
</evidence>
<organism evidence="2 3">
    <name type="scientific">Salipiger bermudensis (strain DSM 26914 / JCM 13377 / KCTC 12554 / HTCC2601)</name>
    <name type="common">Pelagibaca bermudensis</name>
    <dbReference type="NCBI Taxonomy" id="314265"/>
    <lineage>
        <taxon>Bacteria</taxon>
        <taxon>Pseudomonadati</taxon>
        <taxon>Pseudomonadota</taxon>
        <taxon>Alphaproteobacteria</taxon>
        <taxon>Rhodobacterales</taxon>
        <taxon>Roseobacteraceae</taxon>
        <taxon>Salipiger</taxon>
    </lineage>
</organism>
<dbReference type="AlphaFoldDB" id="Q0FKY1"/>
<protein>
    <submittedName>
        <fullName evidence="2">Uncharacterized protein</fullName>
    </submittedName>
</protein>
<evidence type="ECO:0000313" key="3">
    <source>
        <dbReference type="Proteomes" id="UP000006230"/>
    </source>
</evidence>
<dbReference type="HOGENOM" id="CLU_2344161_0_0_5"/>
<dbReference type="EMBL" id="AATQ01000036">
    <property type="protein sequence ID" value="EAU44879.1"/>
    <property type="molecule type" value="Genomic_DNA"/>
</dbReference>
<sequence length="97" mass="10439">MTAERLSFATKAGLTLPSDGRILLIGAPGDLLTEALPLERCAVVQGFNPDHDLWQRRGVPVALHRKATLPPPSSSCPARASWPRRASPWLVPRPPAG</sequence>
<accession>Q0FKY1</accession>
<name>Q0FKY1_SALBH</name>
<dbReference type="STRING" id="314265.R2601_11104"/>
<reference evidence="2 3" key="1">
    <citation type="journal article" date="2010" name="J. Bacteriol.">
        <title>Genome sequences of Pelagibaca bermudensis HTCC2601T and Maritimibacter alkaliphilus HTCC2654T, the type strains of two marine Roseobacter genera.</title>
        <authorList>
            <person name="Thrash J.C."/>
            <person name="Cho J.C."/>
            <person name="Ferriera S."/>
            <person name="Johnson J."/>
            <person name="Vergin K.L."/>
            <person name="Giovannoni S.J."/>
        </authorList>
    </citation>
    <scope>NUCLEOTIDE SEQUENCE [LARGE SCALE GENOMIC DNA]</scope>
    <source>
        <strain evidence="3">DSM 26914 / JCM 13377 / KCTC 12554 / HTCC2601</strain>
    </source>
</reference>
<feature type="compositionally biased region" description="Low complexity" evidence="1">
    <location>
        <begin position="75"/>
        <end position="89"/>
    </location>
</feature>
<keyword evidence="3" id="KW-1185">Reference proteome</keyword>
<evidence type="ECO:0000256" key="1">
    <source>
        <dbReference type="SAM" id="MobiDB-lite"/>
    </source>
</evidence>
<gene>
    <name evidence="2" type="ORF">R2601_11104</name>
</gene>
<proteinExistence type="predicted"/>
<comment type="caution">
    <text evidence="2">The sequence shown here is derived from an EMBL/GenBank/DDBJ whole genome shotgun (WGS) entry which is preliminary data.</text>
</comment>